<feature type="signal peptide" evidence="2">
    <location>
        <begin position="1"/>
        <end position="21"/>
    </location>
</feature>
<dbReference type="InterPro" id="IPR050490">
    <property type="entry name" value="Bact_solute-bd_prot1"/>
</dbReference>
<evidence type="ECO:0000256" key="2">
    <source>
        <dbReference type="SAM" id="SignalP"/>
    </source>
</evidence>
<dbReference type="PROSITE" id="PS51257">
    <property type="entry name" value="PROKAR_LIPOPROTEIN"/>
    <property type="match status" value="1"/>
</dbReference>
<protein>
    <submittedName>
        <fullName evidence="4">DUF3502 domain-containing protein</fullName>
    </submittedName>
</protein>
<sequence length="534" mass="60367">MTRGKKLVSLIMSVILIVVLAACNSKNSGSSASDSQSKESASNSPSASASDGKIDTSKFVKISYVVLGDKPKNGQFEKVFEKVNKLMKEKINAELEWKWVEWADWSTKYNLLLASGEPIDLITVATDWLDAWNNAQRGAFMPLDDLLPKYAPQTWESIPQEDWAQTKYKGKIVIIPENDYTQWVNHGIFYRGDWAKEAGITGPITDFETLGKYFQFIKDNKKEVVPWDTQSNGIAPYIGFANSYTDMIELPIGTGIFPAFYAKSYDEKYTVTSPIFDDVFLKMAKMMKEWADKGYWREDVLNYKGDTRTLLRAGLSGADAHHTQTFASLRVQMDKDQPGSELEMFPFSATRKNLIELSITHGGTSLGAHSKNPERALMAYDLMRNDKEIYQLINFGLEGVQYEIKDGKRVLPAAYNEAKDAYYSDFWGGRVDKFEIPTDTVWDGISKYYAEYDTYKKPYPYGQFVFDKTSIDPELTAISQVIGEMGPAILWGKAGDPDKAVENFRNKLKTAGYDKVLAEIQKQMDAFKQQMAGQ</sequence>
<dbReference type="PANTHER" id="PTHR43649">
    <property type="entry name" value="ARABINOSE-BINDING PROTEIN-RELATED"/>
    <property type="match status" value="1"/>
</dbReference>
<gene>
    <name evidence="4" type="ORF">ACFPOF_30765</name>
</gene>
<dbReference type="RefSeq" id="WP_378139519.1">
    <property type="nucleotide sequence ID" value="NZ_JBHSMI010000067.1"/>
</dbReference>
<evidence type="ECO:0000256" key="1">
    <source>
        <dbReference type="SAM" id="MobiDB-lite"/>
    </source>
</evidence>
<dbReference type="InterPro" id="IPR022627">
    <property type="entry name" value="DUF3502"/>
</dbReference>
<dbReference type="Gene3D" id="3.40.190.10">
    <property type="entry name" value="Periplasmic binding protein-like II"/>
    <property type="match status" value="2"/>
</dbReference>
<feature type="chain" id="PRO_5045888960" evidence="2">
    <location>
        <begin position="22"/>
        <end position="534"/>
    </location>
</feature>
<feature type="domain" description="DUF3502" evidence="3">
    <location>
        <begin position="460"/>
        <end position="528"/>
    </location>
</feature>
<feature type="region of interest" description="Disordered" evidence="1">
    <location>
        <begin position="28"/>
        <end position="52"/>
    </location>
</feature>
<dbReference type="Pfam" id="PF12010">
    <property type="entry name" value="DUF3502"/>
    <property type="match status" value="1"/>
</dbReference>
<dbReference type="PANTHER" id="PTHR43649:SF12">
    <property type="entry name" value="DIACETYLCHITOBIOSE BINDING PROTEIN DASA"/>
    <property type="match status" value="1"/>
</dbReference>
<dbReference type="EMBL" id="JBHSMI010000067">
    <property type="protein sequence ID" value="MFC5407131.1"/>
    <property type="molecule type" value="Genomic_DNA"/>
</dbReference>
<accession>A0ABW0I419</accession>
<evidence type="ECO:0000259" key="3">
    <source>
        <dbReference type="Pfam" id="PF12010"/>
    </source>
</evidence>
<feature type="compositionally biased region" description="Low complexity" evidence="1">
    <location>
        <begin position="28"/>
        <end position="50"/>
    </location>
</feature>
<reference evidence="5" key="1">
    <citation type="journal article" date="2019" name="Int. J. Syst. Evol. Microbiol.">
        <title>The Global Catalogue of Microorganisms (GCM) 10K type strain sequencing project: providing services to taxonomists for standard genome sequencing and annotation.</title>
        <authorList>
            <consortium name="The Broad Institute Genomics Platform"/>
            <consortium name="The Broad Institute Genome Sequencing Center for Infectious Disease"/>
            <person name="Wu L."/>
            <person name="Ma J."/>
        </authorList>
    </citation>
    <scope>NUCLEOTIDE SEQUENCE [LARGE SCALE GENOMIC DNA]</scope>
    <source>
        <strain evidence="5">CGMCC 1.18575</strain>
    </source>
</reference>
<comment type="caution">
    <text evidence="4">The sequence shown here is derived from an EMBL/GenBank/DDBJ whole genome shotgun (WGS) entry which is preliminary data.</text>
</comment>
<proteinExistence type="predicted"/>
<evidence type="ECO:0000313" key="5">
    <source>
        <dbReference type="Proteomes" id="UP001596113"/>
    </source>
</evidence>
<keyword evidence="5" id="KW-1185">Reference proteome</keyword>
<dbReference type="Proteomes" id="UP001596113">
    <property type="component" value="Unassembled WGS sequence"/>
</dbReference>
<dbReference type="SUPFAM" id="SSF53850">
    <property type="entry name" value="Periplasmic binding protein-like II"/>
    <property type="match status" value="1"/>
</dbReference>
<keyword evidence="2" id="KW-0732">Signal</keyword>
<organism evidence="4 5">
    <name type="scientific">Cohnella soli</name>
    <dbReference type="NCBI Taxonomy" id="425005"/>
    <lineage>
        <taxon>Bacteria</taxon>
        <taxon>Bacillati</taxon>
        <taxon>Bacillota</taxon>
        <taxon>Bacilli</taxon>
        <taxon>Bacillales</taxon>
        <taxon>Paenibacillaceae</taxon>
        <taxon>Cohnella</taxon>
    </lineage>
</organism>
<evidence type="ECO:0000313" key="4">
    <source>
        <dbReference type="EMBL" id="MFC5407131.1"/>
    </source>
</evidence>
<name>A0ABW0I419_9BACL</name>